<keyword evidence="1" id="KW-0805">Transcription regulation</keyword>
<evidence type="ECO:0000256" key="3">
    <source>
        <dbReference type="ARBA" id="ARBA00023163"/>
    </source>
</evidence>
<dbReference type="PROSITE" id="PS50043">
    <property type="entry name" value="HTH_LUXR_2"/>
    <property type="match status" value="1"/>
</dbReference>
<dbReference type="Proteomes" id="UP000239203">
    <property type="component" value="Unassembled WGS sequence"/>
</dbReference>
<gene>
    <name evidence="6" type="ORF">CLV40_101553</name>
</gene>
<dbReference type="Pfam" id="PF00196">
    <property type="entry name" value="GerE"/>
    <property type="match status" value="1"/>
</dbReference>
<dbReference type="EMBL" id="PTIX01000001">
    <property type="protein sequence ID" value="PPK71363.1"/>
    <property type="molecule type" value="Genomic_DNA"/>
</dbReference>
<evidence type="ECO:0000256" key="2">
    <source>
        <dbReference type="ARBA" id="ARBA00023125"/>
    </source>
</evidence>
<protein>
    <submittedName>
        <fullName evidence="6">LuxR family maltose regulon positive regulatory protein</fullName>
    </submittedName>
</protein>
<evidence type="ECO:0000313" key="7">
    <source>
        <dbReference type="Proteomes" id="UP000239203"/>
    </source>
</evidence>
<dbReference type="InterPro" id="IPR003593">
    <property type="entry name" value="AAA+_ATPase"/>
</dbReference>
<comment type="caution">
    <text evidence="6">The sequence shown here is derived from an EMBL/GenBank/DDBJ whole genome shotgun (WGS) entry which is preliminary data.</text>
</comment>
<dbReference type="InterPro" id="IPR049945">
    <property type="entry name" value="AAA_22"/>
</dbReference>
<dbReference type="Gene3D" id="1.25.40.10">
    <property type="entry name" value="Tetratricopeptide repeat domain"/>
    <property type="match status" value="1"/>
</dbReference>
<organism evidence="6 7">
    <name type="scientific">Actinokineospora auranticolor</name>
    <dbReference type="NCBI Taxonomy" id="155976"/>
    <lineage>
        <taxon>Bacteria</taxon>
        <taxon>Bacillati</taxon>
        <taxon>Actinomycetota</taxon>
        <taxon>Actinomycetes</taxon>
        <taxon>Pseudonocardiales</taxon>
        <taxon>Pseudonocardiaceae</taxon>
        <taxon>Actinokineospora</taxon>
    </lineage>
</organism>
<sequence length="874" mass="94300">MRDLNDMRAHSDTTGHRPTVPAGKVRVPTSAATRPWRERLAAALDAHVTDPGTPPAVTVVHGPAGSGKTTALAAWAATRPADRPVRWATLDRHDNDPTRLWTTIHAALAGADDRDECPPPESADPFGDLTRAMDGLADQTCLVLDDVHELSDQQVLGVLTTLVRHAPDHLRLVLAGRTPPVHLSKLSLDGRLREIDGRELALTAPEAEALLAEHHVALSEAELADLLDLTRGWVAGTRLAALWLAGQPAENRSLTAFPAEDPLAGDYFAEEVLGAHPPQTRQFLLSTSVCDRVGVELASVLSGQRHAGTVLHGLARTNFLVTRCDDVPGEWYRYHPLLREHLRAELARTRPGAAQRLHQSAARWFRAEGDVTSALHHAAQAQDTELVAELVAGDGVGQILRGHGAPLRAALATLPDERLAEPTFAVTAAFAALEAPDPAAADGFLGRIDDTDAAPWTDRVRAVYETVLSRRAHLDATGVLPQARATPTGDAAADTLTRQARGATALWAGDPEAAESELSRVVQSCLRENLPWLALQAKVQFAVAAALRGDLPEMDRRAGRAVHLAAAHHWEREWPCSTAYVLLGAYAYQQGDSAEARRWARLAAETAPAHQEPTIELARRTMAAFAEFDGAADPHTVVRTALQHWRGLTARRVSPQLVAMLMPTLVRMTLRVGEPGRAAELVDAAGSALGGHAELPVLHAITHAHHGRVIQARRLLGPVLAGDLSPLAGTTAVEAWLLEATLVDRGENPQRAHEAVTRALRAAEPIRAIRPFLTARRSVRDILAEGAGRFGRLDRFAVDTLSALPADATTADPLTSRELELLLELPSMRTVDEIAESMFVSANTVKTHLRGIYRKLGVRQRRDAVVAARRQGLL</sequence>
<dbReference type="InterPro" id="IPR000792">
    <property type="entry name" value="Tscrpt_reg_LuxR_C"/>
</dbReference>
<dbReference type="SUPFAM" id="SSF48452">
    <property type="entry name" value="TPR-like"/>
    <property type="match status" value="1"/>
</dbReference>
<feature type="region of interest" description="Disordered" evidence="4">
    <location>
        <begin position="1"/>
        <end position="31"/>
    </location>
</feature>
<dbReference type="AlphaFoldDB" id="A0A2S6H1M2"/>
<accession>A0A2S6H1M2</accession>
<dbReference type="SUPFAM" id="SSF52540">
    <property type="entry name" value="P-loop containing nucleoside triphosphate hydrolases"/>
    <property type="match status" value="1"/>
</dbReference>
<dbReference type="Gene3D" id="3.40.50.300">
    <property type="entry name" value="P-loop containing nucleotide triphosphate hydrolases"/>
    <property type="match status" value="1"/>
</dbReference>
<dbReference type="SUPFAM" id="SSF46894">
    <property type="entry name" value="C-terminal effector domain of the bipartite response regulators"/>
    <property type="match status" value="1"/>
</dbReference>
<dbReference type="InterPro" id="IPR016032">
    <property type="entry name" value="Sig_transdc_resp-reg_C-effctor"/>
</dbReference>
<dbReference type="PANTHER" id="PTHR44688">
    <property type="entry name" value="DNA-BINDING TRANSCRIPTIONAL ACTIVATOR DEVR_DOSR"/>
    <property type="match status" value="1"/>
</dbReference>
<dbReference type="SMART" id="SM00421">
    <property type="entry name" value="HTH_LUXR"/>
    <property type="match status" value="1"/>
</dbReference>
<dbReference type="InterPro" id="IPR011990">
    <property type="entry name" value="TPR-like_helical_dom_sf"/>
</dbReference>
<proteinExistence type="predicted"/>
<keyword evidence="3" id="KW-0804">Transcription</keyword>
<evidence type="ECO:0000256" key="4">
    <source>
        <dbReference type="SAM" id="MobiDB-lite"/>
    </source>
</evidence>
<dbReference type="InterPro" id="IPR036388">
    <property type="entry name" value="WH-like_DNA-bd_sf"/>
</dbReference>
<feature type="domain" description="HTH luxR-type" evidence="5">
    <location>
        <begin position="807"/>
        <end position="872"/>
    </location>
</feature>
<feature type="compositionally biased region" description="Basic and acidic residues" evidence="4">
    <location>
        <begin position="1"/>
        <end position="15"/>
    </location>
</feature>
<dbReference type="Gene3D" id="1.10.10.10">
    <property type="entry name" value="Winged helix-like DNA-binding domain superfamily/Winged helix DNA-binding domain"/>
    <property type="match status" value="1"/>
</dbReference>
<dbReference type="SMART" id="SM00382">
    <property type="entry name" value="AAA"/>
    <property type="match status" value="1"/>
</dbReference>
<dbReference type="InterPro" id="IPR027417">
    <property type="entry name" value="P-loop_NTPase"/>
</dbReference>
<dbReference type="RefSeq" id="WP_104476497.1">
    <property type="nucleotide sequence ID" value="NZ_CP154825.1"/>
</dbReference>
<dbReference type="InterPro" id="IPR059106">
    <property type="entry name" value="WHD_MalT"/>
</dbReference>
<keyword evidence="7" id="KW-1185">Reference proteome</keyword>
<dbReference type="CDD" id="cd06170">
    <property type="entry name" value="LuxR_C_like"/>
    <property type="match status" value="1"/>
</dbReference>
<keyword evidence="2" id="KW-0238">DNA-binding</keyword>
<dbReference type="Pfam" id="PF25873">
    <property type="entry name" value="WHD_MalT"/>
    <property type="match status" value="1"/>
</dbReference>
<dbReference type="GO" id="GO:0006355">
    <property type="term" value="P:regulation of DNA-templated transcription"/>
    <property type="evidence" value="ECO:0007669"/>
    <property type="project" value="InterPro"/>
</dbReference>
<dbReference type="GO" id="GO:0003677">
    <property type="term" value="F:DNA binding"/>
    <property type="evidence" value="ECO:0007669"/>
    <property type="project" value="UniProtKB-KW"/>
</dbReference>
<dbReference type="GO" id="GO:0016887">
    <property type="term" value="F:ATP hydrolysis activity"/>
    <property type="evidence" value="ECO:0007669"/>
    <property type="project" value="InterPro"/>
</dbReference>
<reference evidence="6 7" key="1">
    <citation type="submission" date="2018-02" db="EMBL/GenBank/DDBJ databases">
        <title>Genomic Encyclopedia of Archaeal and Bacterial Type Strains, Phase II (KMG-II): from individual species to whole genera.</title>
        <authorList>
            <person name="Goeker M."/>
        </authorList>
    </citation>
    <scope>NUCLEOTIDE SEQUENCE [LARGE SCALE GENOMIC DNA]</scope>
    <source>
        <strain evidence="6 7">YU 961-1</strain>
    </source>
</reference>
<evidence type="ECO:0000259" key="5">
    <source>
        <dbReference type="PROSITE" id="PS50043"/>
    </source>
</evidence>
<name>A0A2S6H1M2_9PSEU</name>
<dbReference type="Pfam" id="PF13401">
    <property type="entry name" value="AAA_22"/>
    <property type="match status" value="1"/>
</dbReference>
<evidence type="ECO:0000256" key="1">
    <source>
        <dbReference type="ARBA" id="ARBA00023015"/>
    </source>
</evidence>
<dbReference type="PANTHER" id="PTHR44688:SF16">
    <property type="entry name" value="DNA-BINDING TRANSCRIPTIONAL ACTIVATOR DEVR_DOSR"/>
    <property type="match status" value="1"/>
</dbReference>
<dbReference type="OrthoDB" id="134985at2"/>
<evidence type="ECO:0000313" key="6">
    <source>
        <dbReference type="EMBL" id="PPK71363.1"/>
    </source>
</evidence>